<keyword evidence="2" id="KW-0808">Transferase</keyword>
<dbReference type="InterPro" id="IPR019845">
    <property type="entry name" value="Squalene/phytoene_synthase_CS"/>
</dbReference>
<organism evidence="3 4">
    <name type="scientific">Angustibacter luteus</name>
    <dbReference type="NCBI Taxonomy" id="658456"/>
    <lineage>
        <taxon>Bacteria</taxon>
        <taxon>Bacillati</taxon>
        <taxon>Actinomycetota</taxon>
        <taxon>Actinomycetes</taxon>
        <taxon>Kineosporiales</taxon>
        <taxon>Kineosporiaceae</taxon>
    </lineage>
</organism>
<protein>
    <submittedName>
        <fullName evidence="3">Phytoene/squalene synthase family protein</fullName>
    </submittedName>
</protein>
<evidence type="ECO:0000313" key="3">
    <source>
        <dbReference type="EMBL" id="MFC6006321.1"/>
    </source>
</evidence>
<keyword evidence="4" id="KW-1185">Reference proteome</keyword>
<dbReference type="RefSeq" id="WP_345717166.1">
    <property type="nucleotide sequence ID" value="NZ_BAABFP010000005.1"/>
</dbReference>
<dbReference type="PROSITE" id="PS01044">
    <property type="entry name" value="SQUALEN_PHYTOEN_SYN_1"/>
    <property type="match status" value="1"/>
</dbReference>
<proteinExistence type="predicted"/>
<dbReference type="EMBL" id="JBHSRD010000002">
    <property type="protein sequence ID" value="MFC6006321.1"/>
    <property type="molecule type" value="Genomic_DNA"/>
</dbReference>
<accession>A0ABW1JAL9</accession>
<sequence length="310" mass="34800">MTRWFDRSLDAAGIQDPFLRHAFEQCRLVNAEHGKTYYLSSLLLPADRRPHVFALYAFSRTADEFVDDLEAPDPEGLRRWGAKALQDLATGTSTDPVIAAAAHTVATFDLDLTLFEDFLAAMRQDIDTTRYQTFEDLRGYMWGSAAVIGLMMLPLLGPLHEDAREHAVALGEAFQLANFIRDVGEDLQRGRVYLPLDDLDRCGVTPEDLARGTVTPAIRRLLQLEIARTREIFAFAARGVPLVRPESRPCLTTAVRLYGGILDEVEKADYQVLTQRVSVPNRRRAAVALPQLVRAVGARRDDRRWHLAAT</sequence>
<dbReference type="InterPro" id="IPR033904">
    <property type="entry name" value="Trans_IPPS_HH"/>
</dbReference>
<dbReference type="SFLD" id="SFLDS00005">
    <property type="entry name" value="Isoprenoid_Synthase_Type_I"/>
    <property type="match status" value="1"/>
</dbReference>
<comment type="caution">
    <text evidence="3">The sequence shown here is derived from an EMBL/GenBank/DDBJ whole genome shotgun (WGS) entry which is preliminary data.</text>
</comment>
<dbReference type="SFLD" id="SFLDG01018">
    <property type="entry name" value="Squalene/Phytoene_Synthase_Lik"/>
    <property type="match status" value="1"/>
</dbReference>
<dbReference type="InterPro" id="IPR002060">
    <property type="entry name" value="Squ/phyt_synthse"/>
</dbReference>
<dbReference type="InterPro" id="IPR044843">
    <property type="entry name" value="Trans_IPPS_bact-type"/>
</dbReference>
<evidence type="ECO:0000256" key="2">
    <source>
        <dbReference type="ARBA" id="ARBA00022679"/>
    </source>
</evidence>
<evidence type="ECO:0000256" key="1">
    <source>
        <dbReference type="ARBA" id="ARBA00004684"/>
    </source>
</evidence>
<evidence type="ECO:0000313" key="4">
    <source>
        <dbReference type="Proteomes" id="UP001596189"/>
    </source>
</evidence>
<dbReference type="PROSITE" id="PS01045">
    <property type="entry name" value="SQUALEN_PHYTOEN_SYN_2"/>
    <property type="match status" value="1"/>
</dbReference>
<dbReference type="InterPro" id="IPR008949">
    <property type="entry name" value="Isoprenoid_synthase_dom_sf"/>
</dbReference>
<reference evidence="4" key="1">
    <citation type="journal article" date="2019" name="Int. J. Syst. Evol. Microbiol.">
        <title>The Global Catalogue of Microorganisms (GCM) 10K type strain sequencing project: providing services to taxonomists for standard genome sequencing and annotation.</title>
        <authorList>
            <consortium name="The Broad Institute Genomics Platform"/>
            <consortium name="The Broad Institute Genome Sequencing Center for Infectious Disease"/>
            <person name="Wu L."/>
            <person name="Ma J."/>
        </authorList>
    </citation>
    <scope>NUCLEOTIDE SEQUENCE [LARGE SCALE GENOMIC DNA]</scope>
    <source>
        <strain evidence="4">KACC 14249</strain>
    </source>
</reference>
<dbReference type="Proteomes" id="UP001596189">
    <property type="component" value="Unassembled WGS sequence"/>
</dbReference>
<dbReference type="Gene3D" id="1.10.600.10">
    <property type="entry name" value="Farnesyl Diphosphate Synthase"/>
    <property type="match status" value="1"/>
</dbReference>
<dbReference type="PANTHER" id="PTHR31480">
    <property type="entry name" value="BIFUNCTIONAL LYCOPENE CYCLASE/PHYTOENE SYNTHASE"/>
    <property type="match status" value="1"/>
</dbReference>
<dbReference type="Pfam" id="PF00494">
    <property type="entry name" value="SQS_PSY"/>
    <property type="match status" value="1"/>
</dbReference>
<dbReference type="SUPFAM" id="SSF48576">
    <property type="entry name" value="Terpenoid synthases"/>
    <property type="match status" value="1"/>
</dbReference>
<gene>
    <name evidence="3" type="ORF">ACFQDO_04185</name>
</gene>
<comment type="pathway">
    <text evidence="1">Carotenoid biosynthesis; phytoene biosynthesis.</text>
</comment>
<dbReference type="CDD" id="cd00683">
    <property type="entry name" value="Trans_IPPS_HH"/>
    <property type="match status" value="1"/>
</dbReference>
<dbReference type="SFLD" id="SFLDG01212">
    <property type="entry name" value="Phytoene_synthase_like"/>
    <property type="match status" value="1"/>
</dbReference>
<name>A0ABW1JAL9_9ACTN</name>